<evidence type="ECO:0000256" key="3">
    <source>
        <dbReference type="ARBA" id="ARBA00005204"/>
    </source>
</evidence>
<dbReference type="STRING" id="106634.TVD_13705"/>
<dbReference type="GO" id="GO:0004636">
    <property type="term" value="F:phosphoribosyl-ATP diphosphatase activity"/>
    <property type="evidence" value="ECO:0007669"/>
    <property type="project" value="UniProtKB-UniRule"/>
</dbReference>
<comment type="catalytic activity">
    <reaction evidence="1 10">
        <text>1-(5-phospho-beta-D-ribosyl)-ATP + H2O = 1-(5-phospho-beta-D-ribosyl)-5'-AMP + diphosphate + H(+)</text>
        <dbReference type="Rhea" id="RHEA:22828"/>
        <dbReference type="ChEBI" id="CHEBI:15377"/>
        <dbReference type="ChEBI" id="CHEBI:15378"/>
        <dbReference type="ChEBI" id="CHEBI:33019"/>
        <dbReference type="ChEBI" id="CHEBI:59457"/>
        <dbReference type="ChEBI" id="CHEBI:73183"/>
        <dbReference type="EC" id="3.6.1.31"/>
    </reaction>
</comment>
<dbReference type="NCBIfam" id="NF001611">
    <property type="entry name" value="PRK00400.1-3"/>
    <property type="match status" value="1"/>
</dbReference>
<keyword evidence="8 10" id="KW-0067">ATP-binding</keyword>
<evidence type="ECO:0000256" key="9">
    <source>
        <dbReference type="ARBA" id="ARBA00023102"/>
    </source>
</evidence>
<dbReference type="Proteomes" id="UP000064201">
    <property type="component" value="Chromosome"/>
</dbReference>
<dbReference type="GO" id="GO:0000105">
    <property type="term" value="P:L-histidine biosynthetic process"/>
    <property type="evidence" value="ECO:0007669"/>
    <property type="project" value="UniProtKB-UniRule"/>
</dbReference>
<evidence type="ECO:0000256" key="1">
    <source>
        <dbReference type="ARBA" id="ARBA00001460"/>
    </source>
</evidence>
<dbReference type="InterPro" id="IPR008179">
    <property type="entry name" value="HisE"/>
</dbReference>
<dbReference type="PANTHER" id="PTHR42945">
    <property type="entry name" value="HISTIDINE BIOSYNTHESIS BIFUNCTIONAL PROTEIN"/>
    <property type="match status" value="1"/>
</dbReference>
<dbReference type="HAMAP" id="MF_01020">
    <property type="entry name" value="HisE"/>
    <property type="match status" value="1"/>
</dbReference>
<dbReference type="EMBL" id="CP011367">
    <property type="protein sequence ID" value="AKJ96353.1"/>
    <property type="molecule type" value="Genomic_DNA"/>
</dbReference>
<dbReference type="KEGG" id="tvr:TVD_13705"/>
<comment type="similarity">
    <text evidence="10">Belongs to the PRA-PH family.</text>
</comment>
<evidence type="ECO:0000256" key="4">
    <source>
        <dbReference type="ARBA" id="ARBA00022490"/>
    </source>
</evidence>
<keyword evidence="4 10" id="KW-0963">Cytoplasm</keyword>
<sequence>MTDSTPRPGGAEVLSALAEVIEQRRQADPEQSYVAKLHARGLDEMLKKLGEESAETLIAAKNDDTDALVSEMADLWFHALVVLAARGRHPDDVLDELGRRFGLSGVAEKAARETSGRRSDHS</sequence>
<evidence type="ECO:0000256" key="10">
    <source>
        <dbReference type="HAMAP-Rule" id="MF_01020"/>
    </source>
</evidence>
<keyword evidence="9 10" id="KW-0368">Histidine biosynthesis</keyword>
<dbReference type="GO" id="GO:0005524">
    <property type="term" value="F:ATP binding"/>
    <property type="evidence" value="ECO:0007669"/>
    <property type="project" value="UniProtKB-KW"/>
</dbReference>
<reference evidence="11 12" key="1">
    <citation type="submission" date="2015-04" db="EMBL/GenBank/DDBJ databases">
        <title>Complete Sequence for the Genome of the Thioalkalivibrio versutus D301.</title>
        <authorList>
            <person name="Mu T."/>
            <person name="Zhou J."/>
            <person name="Xu X."/>
        </authorList>
    </citation>
    <scope>NUCLEOTIDE SEQUENCE [LARGE SCALE GENOMIC DNA]</scope>
    <source>
        <strain evidence="11 12">D301</strain>
    </source>
</reference>
<evidence type="ECO:0000313" key="12">
    <source>
        <dbReference type="Proteomes" id="UP000064201"/>
    </source>
</evidence>
<dbReference type="AlphaFoldDB" id="A0A0G3G536"/>
<comment type="pathway">
    <text evidence="3 10">Amino-acid biosynthesis; L-histidine biosynthesis; L-histidine from 5-phospho-alpha-D-ribose 1-diphosphate: step 2/9.</text>
</comment>
<dbReference type="Gene3D" id="1.10.287.1080">
    <property type="entry name" value="MazG-like"/>
    <property type="match status" value="1"/>
</dbReference>
<keyword evidence="12" id="KW-1185">Reference proteome</keyword>
<evidence type="ECO:0000256" key="5">
    <source>
        <dbReference type="ARBA" id="ARBA00022605"/>
    </source>
</evidence>
<dbReference type="EC" id="3.6.1.31" evidence="10"/>
<dbReference type="OrthoDB" id="9814738at2"/>
<dbReference type="CDD" id="cd11534">
    <property type="entry name" value="NTP-PPase_HisIE_like"/>
    <property type="match status" value="1"/>
</dbReference>
<evidence type="ECO:0000256" key="8">
    <source>
        <dbReference type="ARBA" id="ARBA00022840"/>
    </source>
</evidence>
<name>A0A0G3G536_9GAMM</name>
<evidence type="ECO:0000256" key="7">
    <source>
        <dbReference type="ARBA" id="ARBA00022801"/>
    </source>
</evidence>
<dbReference type="PANTHER" id="PTHR42945:SF9">
    <property type="entry name" value="HISTIDINE BIOSYNTHESIS BIFUNCTIONAL PROTEIN HISIE"/>
    <property type="match status" value="1"/>
</dbReference>
<protein>
    <recommendedName>
        <fullName evidence="10">Phosphoribosyl-ATP pyrophosphatase</fullName>
        <shortName evidence="10">PRA-PH</shortName>
        <ecNumber evidence="10">3.6.1.31</ecNumber>
    </recommendedName>
</protein>
<dbReference type="NCBIfam" id="TIGR03188">
    <property type="entry name" value="histidine_hisI"/>
    <property type="match status" value="1"/>
</dbReference>
<proteinExistence type="inferred from homology"/>
<dbReference type="Pfam" id="PF01503">
    <property type="entry name" value="PRA-PH"/>
    <property type="match status" value="1"/>
</dbReference>
<keyword evidence="7 10" id="KW-0378">Hydrolase</keyword>
<dbReference type="GO" id="GO:0005737">
    <property type="term" value="C:cytoplasm"/>
    <property type="evidence" value="ECO:0007669"/>
    <property type="project" value="UniProtKB-SubCell"/>
</dbReference>
<evidence type="ECO:0000256" key="6">
    <source>
        <dbReference type="ARBA" id="ARBA00022741"/>
    </source>
</evidence>
<dbReference type="RefSeq" id="WP_019594633.1">
    <property type="nucleotide sequence ID" value="NZ_CP011367.1"/>
</dbReference>
<evidence type="ECO:0000313" key="11">
    <source>
        <dbReference type="EMBL" id="AKJ96353.1"/>
    </source>
</evidence>
<accession>A0A0G3G536</accession>
<comment type="subcellular location">
    <subcellularLocation>
        <location evidence="2 10">Cytoplasm</location>
    </subcellularLocation>
</comment>
<keyword evidence="6 10" id="KW-0547">Nucleotide-binding</keyword>
<dbReference type="UniPathway" id="UPA00031">
    <property type="reaction ID" value="UER00007"/>
</dbReference>
<keyword evidence="5 10" id="KW-0028">Amino-acid biosynthesis</keyword>
<dbReference type="PATRIC" id="fig|106634.4.peg.2797"/>
<dbReference type="SUPFAM" id="SSF101386">
    <property type="entry name" value="all-alpha NTP pyrophosphatases"/>
    <property type="match status" value="1"/>
</dbReference>
<gene>
    <name evidence="10" type="primary">hisE</name>
    <name evidence="11" type="ORF">TVD_13705</name>
</gene>
<organism evidence="11 12">
    <name type="scientific">Thioalkalivibrio versutus</name>
    <dbReference type="NCBI Taxonomy" id="106634"/>
    <lineage>
        <taxon>Bacteria</taxon>
        <taxon>Pseudomonadati</taxon>
        <taxon>Pseudomonadota</taxon>
        <taxon>Gammaproteobacteria</taxon>
        <taxon>Chromatiales</taxon>
        <taxon>Ectothiorhodospiraceae</taxon>
        <taxon>Thioalkalivibrio</taxon>
    </lineage>
</organism>
<dbReference type="InterPro" id="IPR021130">
    <property type="entry name" value="PRib-ATP_PPHydrolase-like"/>
</dbReference>
<evidence type="ECO:0000256" key="2">
    <source>
        <dbReference type="ARBA" id="ARBA00004496"/>
    </source>
</evidence>